<keyword evidence="3" id="KW-1185">Reference proteome</keyword>
<accession>A0A3P8X565</accession>
<dbReference type="InParanoid" id="A0A3P8X565"/>
<dbReference type="PANTHER" id="PTHR46013:SF4">
    <property type="entry name" value="B-CELL RECEPTOR CD22-RELATED"/>
    <property type="match status" value="1"/>
</dbReference>
<reference evidence="2" key="3">
    <citation type="submission" date="2025-09" db="UniProtKB">
        <authorList>
            <consortium name="Ensembl"/>
        </authorList>
    </citation>
    <scope>IDENTIFICATION</scope>
</reference>
<evidence type="ECO:0000313" key="3">
    <source>
        <dbReference type="Proteomes" id="UP000265120"/>
    </source>
</evidence>
<dbReference type="STRING" id="244447.ENSCSEP00000032420"/>
<dbReference type="InterPro" id="IPR036179">
    <property type="entry name" value="Ig-like_dom_sf"/>
</dbReference>
<reference evidence="2" key="2">
    <citation type="submission" date="2025-08" db="UniProtKB">
        <authorList>
            <consortium name="Ensembl"/>
        </authorList>
    </citation>
    <scope>IDENTIFICATION</scope>
</reference>
<feature type="domain" description="Ig-like" evidence="1">
    <location>
        <begin position="201"/>
        <end position="295"/>
    </location>
</feature>
<reference evidence="2 3" key="1">
    <citation type="journal article" date="2014" name="Nat. Genet.">
        <title>Whole-genome sequence of a flatfish provides insights into ZW sex chromosome evolution and adaptation to a benthic lifestyle.</title>
        <authorList>
            <person name="Chen S."/>
            <person name="Zhang G."/>
            <person name="Shao C."/>
            <person name="Huang Q."/>
            <person name="Liu G."/>
            <person name="Zhang P."/>
            <person name="Song W."/>
            <person name="An N."/>
            <person name="Chalopin D."/>
            <person name="Volff J.N."/>
            <person name="Hong Y."/>
            <person name="Li Q."/>
            <person name="Sha Z."/>
            <person name="Zhou H."/>
            <person name="Xie M."/>
            <person name="Yu Q."/>
            <person name="Liu Y."/>
            <person name="Xiang H."/>
            <person name="Wang N."/>
            <person name="Wu K."/>
            <person name="Yang C."/>
            <person name="Zhou Q."/>
            <person name="Liao X."/>
            <person name="Yang L."/>
            <person name="Hu Q."/>
            <person name="Zhang J."/>
            <person name="Meng L."/>
            <person name="Jin L."/>
            <person name="Tian Y."/>
            <person name="Lian J."/>
            <person name="Yang J."/>
            <person name="Miao G."/>
            <person name="Liu S."/>
            <person name="Liang Z."/>
            <person name="Yan F."/>
            <person name="Li Y."/>
            <person name="Sun B."/>
            <person name="Zhang H."/>
            <person name="Zhang J."/>
            <person name="Zhu Y."/>
            <person name="Du M."/>
            <person name="Zhao Y."/>
            <person name="Schartl M."/>
            <person name="Tang Q."/>
            <person name="Wang J."/>
        </authorList>
    </citation>
    <scope>NUCLEOTIDE SEQUENCE</scope>
</reference>
<dbReference type="PANTHER" id="PTHR46013">
    <property type="entry name" value="VASCULAR CELL ADHESION MOLECULE 1"/>
    <property type="match status" value="1"/>
</dbReference>
<dbReference type="InterPro" id="IPR007110">
    <property type="entry name" value="Ig-like_dom"/>
</dbReference>
<dbReference type="InterPro" id="IPR003598">
    <property type="entry name" value="Ig_sub2"/>
</dbReference>
<sequence>PSVSVSPPVTQSQRGYSVTYTSTEVCVLRGSTVDITSSYSYPGSVNRRVTTVQESFWFIKESNGVYVDLRSDPDYSGRVEYLNEDRKSTLRIRDLRESDSAEYKFRFVTNQDGGKFTGDPGVTLSVRDPQLQIDVRRSVGQFSTWTQLTCHSSCQLSDHFSYVWYKNGQRAGGKNYLHFDNISPTDSFDCTIEGHEQIRSPPVCESINLFYFNLKRKIVSVKIHPPGQIMEGSSVTLTCSSDANPAANYTWYKENTVISTEQNFTITNVTTEHGGNYQCEVQNRVGRQNTTKHLVVRLLKRFLCSVVLGVADDKDPNFPVSVYLCCRKAQREVS</sequence>
<dbReference type="GeneTree" id="ENSGT01010000222294"/>
<dbReference type="Ensembl" id="ENSCSET00000032841.1">
    <property type="protein sequence ID" value="ENSCSEP00000032420.1"/>
    <property type="gene ID" value="ENSCSEG00000020803.1"/>
</dbReference>
<name>A0A3P8X565_CYNSE</name>
<dbReference type="PROSITE" id="PS50835">
    <property type="entry name" value="IG_LIKE"/>
    <property type="match status" value="2"/>
</dbReference>
<protein>
    <recommendedName>
        <fullName evidence="1">Ig-like domain-containing protein</fullName>
    </recommendedName>
</protein>
<organism evidence="2 3">
    <name type="scientific">Cynoglossus semilaevis</name>
    <name type="common">Tongue sole</name>
    <dbReference type="NCBI Taxonomy" id="244447"/>
    <lineage>
        <taxon>Eukaryota</taxon>
        <taxon>Metazoa</taxon>
        <taxon>Chordata</taxon>
        <taxon>Craniata</taxon>
        <taxon>Vertebrata</taxon>
        <taxon>Euteleostomi</taxon>
        <taxon>Actinopterygii</taxon>
        <taxon>Neopterygii</taxon>
        <taxon>Teleostei</taxon>
        <taxon>Neoteleostei</taxon>
        <taxon>Acanthomorphata</taxon>
        <taxon>Carangaria</taxon>
        <taxon>Pleuronectiformes</taxon>
        <taxon>Pleuronectoidei</taxon>
        <taxon>Cynoglossidae</taxon>
        <taxon>Cynoglossinae</taxon>
        <taxon>Cynoglossus</taxon>
    </lineage>
</organism>
<proteinExistence type="predicted"/>
<evidence type="ECO:0000259" key="1">
    <source>
        <dbReference type="PROSITE" id="PS50835"/>
    </source>
</evidence>
<dbReference type="Proteomes" id="UP000265120">
    <property type="component" value="Chromosome 9"/>
</dbReference>
<evidence type="ECO:0000313" key="2">
    <source>
        <dbReference type="Ensembl" id="ENSCSEP00000032420.1"/>
    </source>
</evidence>
<dbReference type="SUPFAM" id="SSF48726">
    <property type="entry name" value="Immunoglobulin"/>
    <property type="match status" value="2"/>
</dbReference>
<dbReference type="Gene3D" id="2.60.40.10">
    <property type="entry name" value="Immunoglobulins"/>
    <property type="match status" value="3"/>
</dbReference>
<dbReference type="SMART" id="SM00409">
    <property type="entry name" value="IG"/>
    <property type="match status" value="2"/>
</dbReference>
<feature type="domain" description="Ig-like" evidence="1">
    <location>
        <begin position="120"/>
        <end position="193"/>
    </location>
</feature>
<dbReference type="InterPro" id="IPR013783">
    <property type="entry name" value="Ig-like_fold"/>
</dbReference>
<dbReference type="InterPro" id="IPR003599">
    <property type="entry name" value="Ig_sub"/>
</dbReference>
<dbReference type="Pfam" id="PF13895">
    <property type="entry name" value="Ig_2"/>
    <property type="match status" value="1"/>
</dbReference>
<dbReference type="SMART" id="SM00408">
    <property type="entry name" value="IGc2"/>
    <property type="match status" value="1"/>
</dbReference>
<dbReference type="AlphaFoldDB" id="A0A3P8X565"/>
<dbReference type="OMA" id="CETENKY"/>